<evidence type="ECO:0000313" key="2">
    <source>
        <dbReference type="EMBL" id="KAK9932014.1"/>
    </source>
</evidence>
<dbReference type="AlphaFoldDB" id="A0AAW1X698"/>
<feature type="region of interest" description="Disordered" evidence="1">
    <location>
        <begin position="1"/>
        <end position="75"/>
    </location>
</feature>
<organism evidence="2 3">
    <name type="scientific">Rubus argutus</name>
    <name type="common">Southern blackberry</name>
    <dbReference type="NCBI Taxonomy" id="59490"/>
    <lineage>
        <taxon>Eukaryota</taxon>
        <taxon>Viridiplantae</taxon>
        <taxon>Streptophyta</taxon>
        <taxon>Embryophyta</taxon>
        <taxon>Tracheophyta</taxon>
        <taxon>Spermatophyta</taxon>
        <taxon>Magnoliopsida</taxon>
        <taxon>eudicotyledons</taxon>
        <taxon>Gunneridae</taxon>
        <taxon>Pentapetalae</taxon>
        <taxon>rosids</taxon>
        <taxon>fabids</taxon>
        <taxon>Rosales</taxon>
        <taxon>Rosaceae</taxon>
        <taxon>Rosoideae</taxon>
        <taxon>Rosoideae incertae sedis</taxon>
        <taxon>Rubus</taxon>
    </lineage>
</organism>
<evidence type="ECO:0000313" key="3">
    <source>
        <dbReference type="Proteomes" id="UP001457282"/>
    </source>
</evidence>
<dbReference type="Proteomes" id="UP001457282">
    <property type="component" value="Unassembled WGS sequence"/>
</dbReference>
<proteinExistence type="predicted"/>
<accession>A0AAW1X698</accession>
<protein>
    <submittedName>
        <fullName evidence="2">Uncharacterized protein</fullName>
    </submittedName>
</protein>
<sequence>MATTCSLGSPISKPKASAASKNKKHGEEMRKGNEKKDGCCEGEEKKSATIVDHRRARALTKVNRPPHCAAGSPRTHVVPLHRAPSTFARHSTIKVSTAARCEELRRNQRRKR</sequence>
<evidence type="ECO:0000256" key="1">
    <source>
        <dbReference type="SAM" id="MobiDB-lite"/>
    </source>
</evidence>
<name>A0AAW1X698_RUBAR</name>
<reference evidence="2 3" key="1">
    <citation type="journal article" date="2023" name="G3 (Bethesda)">
        <title>A chromosome-length genome assembly and annotation of blackberry (Rubus argutus, cv. 'Hillquist').</title>
        <authorList>
            <person name="Bruna T."/>
            <person name="Aryal R."/>
            <person name="Dudchenko O."/>
            <person name="Sargent D.J."/>
            <person name="Mead D."/>
            <person name="Buti M."/>
            <person name="Cavallini A."/>
            <person name="Hytonen T."/>
            <person name="Andres J."/>
            <person name="Pham M."/>
            <person name="Weisz D."/>
            <person name="Mascagni F."/>
            <person name="Usai G."/>
            <person name="Natali L."/>
            <person name="Bassil N."/>
            <person name="Fernandez G.E."/>
            <person name="Lomsadze A."/>
            <person name="Armour M."/>
            <person name="Olukolu B."/>
            <person name="Poorten T."/>
            <person name="Britton C."/>
            <person name="Davik J."/>
            <person name="Ashrafi H."/>
            <person name="Aiden E.L."/>
            <person name="Borodovsky M."/>
            <person name="Worthington M."/>
        </authorList>
    </citation>
    <scope>NUCLEOTIDE SEQUENCE [LARGE SCALE GENOMIC DNA]</scope>
    <source>
        <strain evidence="2">PI 553951</strain>
    </source>
</reference>
<feature type="compositionally biased region" description="Basic and acidic residues" evidence="1">
    <location>
        <begin position="25"/>
        <end position="53"/>
    </location>
</feature>
<comment type="caution">
    <text evidence="2">The sequence shown here is derived from an EMBL/GenBank/DDBJ whole genome shotgun (WGS) entry which is preliminary data.</text>
</comment>
<gene>
    <name evidence="2" type="ORF">M0R45_019265</name>
</gene>
<keyword evidence="3" id="KW-1185">Reference proteome</keyword>
<dbReference type="EMBL" id="JBEDUW010000004">
    <property type="protein sequence ID" value="KAK9932014.1"/>
    <property type="molecule type" value="Genomic_DNA"/>
</dbReference>